<dbReference type="RefSeq" id="WP_344260699.1">
    <property type="nucleotide sequence ID" value="NZ_BAAAMJ010000018.1"/>
</dbReference>
<dbReference type="EMBL" id="BAAAMJ010000018">
    <property type="protein sequence ID" value="GAA1910720.1"/>
    <property type="molecule type" value="Genomic_DNA"/>
</dbReference>
<reference evidence="2 3" key="1">
    <citation type="journal article" date="2019" name="Int. J. Syst. Evol. Microbiol.">
        <title>The Global Catalogue of Microorganisms (GCM) 10K type strain sequencing project: providing services to taxonomists for standard genome sequencing and annotation.</title>
        <authorList>
            <consortium name="The Broad Institute Genomics Platform"/>
            <consortium name="The Broad Institute Genome Sequencing Center for Infectious Disease"/>
            <person name="Wu L."/>
            <person name="Ma J."/>
        </authorList>
    </citation>
    <scope>NUCLEOTIDE SEQUENCE [LARGE SCALE GENOMIC DNA]</scope>
    <source>
        <strain evidence="2 3">JCM 13581</strain>
    </source>
</reference>
<evidence type="ECO:0000313" key="2">
    <source>
        <dbReference type="EMBL" id="GAA1910720.1"/>
    </source>
</evidence>
<dbReference type="InterPro" id="IPR001509">
    <property type="entry name" value="Epimerase_deHydtase"/>
</dbReference>
<keyword evidence="3" id="KW-1185">Reference proteome</keyword>
<protein>
    <recommendedName>
        <fullName evidence="1">NAD-dependent epimerase/dehydratase domain-containing protein</fullName>
    </recommendedName>
</protein>
<dbReference type="PANTHER" id="PTHR43245:SF55">
    <property type="entry name" value="NAD(P)-BINDING DOMAIN-CONTAINING PROTEIN"/>
    <property type="match status" value="1"/>
</dbReference>
<dbReference type="Proteomes" id="UP001501303">
    <property type="component" value="Unassembled WGS sequence"/>
</dbReference>
<name>A0ABN2P4E5_9ACTN</name>
<dbReference type="PANTHER" id="PTHR43245">
    <property type="entry name" value="BIFUNCTIONAL POLYMYXIN RESISTANCE PROTEIN ARNA"/>
    <property type="match status" value="1"/>
</dbReference>
<organism evidence="2 3">
    <name type="scientific">Streptomyces sodiiphilus</name>
    <dbReference type="NCBI Taxonomy" id="226217"/>
    <lineage>
        <taxon>Bacteria</taxon>
        <taxon>Bacillati</taxon>
        <taxon>Actinomycetota</taxon>
        <taxon>Actinomycetes</taxon>
        <taxon>Kitasatosporales</taxon>
        <taxon>Streptomycetaceae</taxon>
        <taxon>Streptomyces</taxon>
    </lineage>
</organism>
<comment type="caution">
    <text evidence="2">The sequence shown here is derived from an EMBL/GenBank/DDBJ whole genome shotgun (WGS) entry which is preliminary data.</text>
</comment>
<dbReference type="Gene3D" id="3.40.50.720">
    <property type="entry name" value="NAD(P)-binding Rossmann-like Domain"/>
    <property type="match status" value="1"/>
</dbReference>
<dbReference type="Pfam" id="PF01370">
    <property type="entry name" value="Epimerase"/>
    <property type="match status" value="1"/>
</dbReference>
<feature type="domain" description="NAD-dependent epimerase/dehydratase" evidence="1">
    <location>
        <begin position="13"/>
        <end position="242"/>
    </location>
</feature>
<evidence type="ECO:0000313" key="3">
    <source>
        <dbReference type="Proteomes" id="UP001501303"/>
    </source>
</evidence>
<evidence type="ECO:0000259" key="1">
    <source>
        <dbReference type="Pfam" id="PF01370"/>
    </source>
</evidence>
<gene>
    <name evidence="2" type="ORF">GCM10009716_20600</name>
</gene>
<proteinExistence type="predicted"/>
<dbReference type="InterPro" id="IPR050177">
    <property type="entry name" value="Lipid_A_modif_metabolic_enz"/>
</dbReference>
<sequence>MTEPRSGRARTAVVGATGFLGRHVCQAVEQAGHDLLGIARAPGANPPARQFTAFDIAAAEPEDLAGLLRSQNITTVINTAGGWGRTEEDMVSAHVRLVQRLTAAAALNTARGVAPLRVVQVGSIHEYGPVPEGTAMDEWVSPKPVTRYGQTKLAGSQEILRAAGEGHVHGVVLRVVNVCGPRTTPASFLGTVVSRLRDIRPGQRLELSIAPARRDYVDVRDVARAVLLAARAPLTARVVNVGRGEAVPIRDLLALLTEAAGLPPETLHETGGRVESRGGDWVQADIRLARELLDWTPRIGLRESMRDMWEAADATASV</sequence>
<dbReference type="SUPFAM" id="SSF51735">
    <property type="entry name" value="NAD(P)-binding Rossmann-fold domains"/>
    <property type="match status" value="1"/>
</dbReference>
<accession>A0ABN2P4E5</accession>
<dbReference type="InterPro" id="IPR036291">
    <property type="entry name" value="NAD(P)-bd_dom_sf"/>
</dbReference>